<dbReference type="OrthoDB" id="1734503at2"/>
<name>A0A2V2F764_9FIRM</name>
<organism evidence="1 2">
    <name type="scientific">Dielma fastidiosa</name>
    <dbReference type="NCBI Taxonomy" id="1034346"/>
    <lineage>
        <taxon>Bacteria</taxon>
        <taxon>Bacillati</taxon>
        <taxon>Bacillota</taxon>
        <taxon>Erysipelotrichia</taxon>
        <taxon>Erysipelotrichales</taxon>
        <taxon>Erysipelotrichaceae</taxon>
        <taxon>Dielma</taxon>
    </lineage>
</organism>
<comment type="caution">
    <text evidence="1">The sequence shown here is derived from an EMBL/GenBank/DDBJ whole genome shotgun (WGS) entry which is preliminary data.</text>
</comment>
<dbReference type="EMBL" id="QJKH01000003">
    <property type="protein sequence ID" value="PXX80643.1"/>
    <property type="molecule type" value="Genomic_DNA"/>
</dbReference>
<keyword evidence="2" id="KW-1185">Reference proteome</keyword>
<protein>
    <submittedName>
        <fullName evidence="1">Uncharacterized protein</fullName>
    </submittedName>
</protein>
<reference evidence="1 2" key="1">
    <citation type="submission" date="2018-05" db="EMBL/GenBank/DDBJ databases">
        <title>Genomic Encyclopedia of Type Strains, Phase IV (KMG-IV): sequencing the most valuable type-strain genomes for metagenomic binning, comparative biology and taxonomic classification.</title>
        <authorList>
            <person name="Goeker M."/>
        </authorList>
    </citation>
    <scope>NUCLEOTIDE SEQUENCE [LARGE SCALE GENOMIC DNA]</scope>
    <source>
        <strain evidence="1 2">JC118</strain>
    </source>
</reference>
<dbReference type="STRING" id="1034346.GCA_000313565_01937"/>
<accession>A0A2V2F764</accession>
<evidence type="ECO:0000313" key="1">
    <source>
        <dbReference type="EMBL" id="PXX80643.1"/>
    </source>
</evidence>
<dbReference type="RefSeq" id="WP_022938242.1">
    <property type="nucleotide sequence ID" value="NZ_CABKRQ010000005.1"/>
</dbReference>
<proteinExistence type="predicted"/>
<dbReference type="Proteomes" id="UP000247612">
    <property type="component" value="Unassembled WGS sequence"/>
</dbReference>
<evidence type="ECO:0000313" key="2">
    <source>
        <dbReference type="Proteomes" id="UP000247612"/>
    </source>
</evidence>
<gene>
    <name evidence="1" type="ORF">DES51_103239</name>
</gene>
<dbReference type="GeneID" id="94442512"/>
<dbReference type="AlphaFoldDB" id="A0A2V2F764"/>
<sequence length="84" mass="9570">MLHLLNRAVLLDTASVDRQVQIKDLLLANGYEVYVKAMAYQPLPAAASQLGKKFGEHKSECIYRIYVRRSELAIIMSLIKKHNL</sequence>